<comment type="caution">
    <text evidence="1">The sequence shown here is derived from an EMBL/GenBank/DDBJ whole genome shotgun (WGS) entry which is preliminary data.</text>
</comment>
<accession>X1T694</accession>
<dbReference type="EMBL" id="BARW01006179">
    <property type="protein sequence ID" value="GAI86911.1"/>
    <property type="molecule type" value="Genomic_DNA"/>
</dbReference>
<organism evidence="1">
    <name type="scientific">marine sediment metagenome</name>
    <dbReference type="NCBI Taxonomy" id="412755"/>
    <lineage>
        <taxon>unclassified sequences</taxon>
        <taxon>metagenomes</taxon>
        <taxon>ecological metagenomes</taxon>
    </lineage>
</organism>
<sequence>MIGAPGTSARSEGSRLWKQKAFEAKMTTLDKVNEIKSYFDVSGDYAMFVKAKDGQLISIPVDSETNLANWLTDNHHSIDSKIYMAPRTLTIERFHTYDNWKDHPTYIFTQDMKALLTNRDPDEVTDVELLGLLGHGGNMGFFYKRNKDLRDGLNTFYTDRTLYKWLYNIEENQELPENIKTSFKNLVTNYRRDNGLA</sequence>
<reference evidence="1" key="1">
    <citation type="journal article" date="2014" name="Front. Microbiol.">
        <title>High frequency of phylogenetically diverse reductive dehalogenase-homologous genes in deep subseafloor sedimentary metagenomes.</title>
        <authorList>
            <person name="Kawai M."/>
            <person name="Futagami T."/>
            <person name="Toyoda A."/>
            <person name="Takaki Y."/>
            <person name="Nishi S."/>
            <person name="Hori S."/>
            <person name="Arai W."/>
            <person name="Tsubouchi T."/>
            <person name="Morono Y."/>
            <person name="Uchiyama I."/>
            <person name="Ito T."/>
            <person name="Fujiyama A."/>
            <person name="Inagaki F."/>
            <person name="Takami H."/>
        </authorList>
    </citation>
    <scope>NUCLEOTIDE SEQUENCE</scope>
    <source>
        <strain evidence="1">Expedition CK06-06</strain>
    </source>
</reference>
<dbReference type="AlphaFoldDB" id="X1T694"/>
<gene>
    <name evidence="1" type="ORF">S12H4_12960</name>
</gene>
<evidence type="ECO:0000313" key="1">
    <source>
        <dbReference type="EMBL" id="GAI86911.1"/>
    </source>
</evidence>
<proteinExistence type="predicted"/>
<protein>
    <submittedName>
        <fullName evidence="1">Uncharacterized protein</fullName>
    </submittedName>
</protein>
<feature type="non-terminal residue" evidence="1">
    <location>
        <position position="197"/>
    </location>
</feature>
<name>X1T694_9ZZZZ</name>